<name>A0A7N2L779_QUELO</name>
<dbReference type="Proteomes" id="UP000594261">
    <property type="component" value="Chromosome 3"/>
</dbReference>
<dbReference type="EnsemblPlants" id="QL03p043669:mrna">
    <property type="protein sequence ID" value="QL03p043669:mrna"/>
    <property type="gene ID" value="QL03p043669"/>
</dbReference>
<dbReference type="EMBL" id="LRBV02000003">
    <property type="status" value="NOT_ANNOTATED_CDS"/>
    <property type="molecule type" value="Genomic_DNA"/>
</dbReference>
<evidence type="ECO:0000313" key="1">
    <source>
        <dbReference type="EnsemblPlants" id="QL03p043669:mrna"/>
    </source>
</evidence>
<dbReference type="InParanoid" id="A0A7N2L779"/>
<dbReference type="Gramene" id="QL03p043669:mrna">
    <property type="protein sequence ID" value="QL03p043669:mrna"/>
    <property type="gene ID" value="QL03p043669"/>
</dbReference>
<keyword evidence="2" id="KW-1185">Reference proteome</keyword>
<sequence>MIVLINPVSGWWNVHFIDSHFYPPDAKLIKSLPLCSTPQPDILIWPKEKYGNYSVKSGYKLLYGMEDVLHSLWSCDKLKAVWEKDFGWAVRSGNSLNSFSKLLKLIQSKPHSVALFAATAWSVWYHKNKTRLNETTLPLEKITDFARDYIRDFNNLIKIPPCSRYAVQRRWCPPVPDYWKVNFHGIGVVIRNSNGKVRAALSEKIKKPPTVEILELLAAKRAVLFSLETAGRELKGVT</sequence>
<reference evidence="1" key="2">
    <citation type="submission" date="2021-01" db="UniProtKB">
        <authorList>
            <consortium name="EnsemblPlants"/>
        </authorList>
    </citation>
    <scope>IDENTIFICATION</scope>
</reference>
<reference evidence="1 2" key="1">
    <citation type="journal article" date="2016" name="G3 (Bethesda)">
        <title>First Draft Assembly and Annotation of the Genome of a California Endemic Oak Quercus lobata Nee (Fagaceae).</title>
        <authorList>
            <person name="Sork V.L."/>
            <person name="Fitz-Gibbon S.T."/>
            <person name="Puiu D."/>
            <person name="Crepeau M."/>
            <person name="Gugger P.F."/>
            <person name="Sherman R."/>
            <person name="Stevens K."/>
            <person name="Langley C.H."/>
            <person name="Pellegrini M."/>
            <person name="Salzberg S.L."/>
        </authorList>
    </citation>
    <scope>NUCLEOTIDE SEQUENCE [LARGE SCALE GENOMIC DNA]</scope>
    <source>
        <strain evidence="1 2">cv. SW786</strain>
    </source>
</reference>
<dbReference type="AlphaFoldDB" id="A0A7N2L779"/>
<protein>
    <recommendedName>
        <fullName evidence="3">RNase H type-1 domain-containing protein</fullName>
    </recommendedName>
</protein>
<evidence type="ECO:0000313" key="2">
    <source>
        <dbReference type="Proteomes" id="UP000594261"/>
    </source>
</evidence>
<proteinExistence type="predicted"/>
<accession>A0A7N2L779</accession>
<evidence type="ECO:0008006" key="3">
    <source>
        <dbReference type="Google" id="ProtNLM"/>
    </source>
</evidence>
<organism evidence="1 2">
    <name type="scientific">Quercus lobata</name>
    <name type="common">Valley oak</name>
    <dbReference type="NCBI Taxonomy" id="97700"/>
    <lineage>
        <taxon>Eukaryota</taxon>
        <taxon>Viridiplantae</taxon>
        <taxon>Streptophyta</taxon>
        <taxon>Embryophyta</taxon>
        <taxon>Tracheophyta</taxon>
        <taxon>Spermatophyta</taxon>
        <taxon>Magnoliopsida</taxon>
        <taxon>eudicotyledons</taxon>
        <taxon>Gunneridae</taxon>
        <taxon>Pentapetalae</taxon>
        <taxon>rosids</taxon>
        <taxon>fabids</taxon>
        <taxon>Fagales</taxon>
        <taxon>Fagaceae</taxon>
        <taxon>Quercus</taxon>
    </lineage>
</organism>